<comment type="caution">
    <text evidence="2">The sequence shown here is derived from an EMBL/GenBank/DDBJ whole genome shotgun (WGS) entry which is preliminary data.</text>
</comment>
<proteinExistence type="predicted"/>
<name>A0A9P9D3S6_9PLEO</name>
<dbReference type="AlphaFoldDB" id="A0A9P9D3S6"/>
<dbReference type="Proteomes" id="UP000700596">
    <property type="component" value="Unassembled WGS sequence"/>
</dbReference>
<dbReference type="EMBL" id="JAGMWT010000022">
    <property type="protein sequence ID" value="KAH7112161.1"/>
    <property type="molecule type" value="Genomic_DNA"/>
</dbReference>
<feature type="region of interest" description="Disordered" evidence="1">
    <location>
        <begin position="117"/>
        <end position="220"/>
    </location>
</feature>
<gene>
    <name evidence="2" type="ORF">B0J11DRAFT_188110</name>
</gene>
<sequence length="220" mass="24973">MPCIQLPINYCTIPFSFLLFEVDVLGTDLELRSRAKRRKNTMNECLNIPKSTNLTFLGVTVTKATVGEVAILFLGEKRCCLHIDKSGEKLGRRKDIVRRKLSIPEYCRERTRCRDSPFKTAQKHQIRGSPSPWPKEVESEVRHQTTKKFARGPPFRAGTTKSASSQQHDILLPSPRRPSLFIPIPSIPSASRHPPTRQLHHPQNKITAAQRRKPALPLIA</sequence>
<keyword evidence="3" id="KW-1185">Reference proteome</keyword>
<accession>A0A9P9D3S6</accession>
<feature type="compositionally biased region" description="Basic residues" evidence="1">
    <location>
        <begin position="194"/>
        <end position="203"/>
    </location>
</feature>
<evidence type="ECO:0000256" key="1">
    <source>
        <dbReference type="SAM" id="MobiDB-lite"/>
    </source>
</evidence>
<feature type="compositionally biased region" description="Low complexity" evidence="1">
    <location>
        <begin position="170"/>
        <end position="193"/>
    </location>
</feature>
<evidence type="ECO:0000313" key="3">
    <source>
        <dbReference type="Proteomes" id="UP000700596"/>
    </source>
</evidence>
<feature type="compositionally biased region" description="Polar residues" evidence="1">
    <location>
        <begin position="159"/>
        <end position="168"/>
    </location>
</feature>
<organism evidence="2 3">
    <name type="scientific">Dendryphion nanum</name>
    <dbReference type="NCBI Taxonomy" id="256645"/>
    <lineage>
        <taxon>Eukaryota</taxon>
        <taxon>Fungi</taxon>
        <taxon>Dikarya</taxon>
        <taxon>Ascomycota</taxon>
        <taxon>Pezizomycotina</taxon>
        <taxon>Dothideomycetes</taxon>
        <taxon>Pleosporomycetidae</taxon>
        <taxon>Pleosporales</taxon>
        <taxon>Torulaceae</taxon>
        <taxon>Dendryphion</taxon>
    </lineage>
</organism>
<evidence type="ECO:0000313" key="2">
    <source>
        <dbReference type="EMBL" id="KAH7112161.1"/>
    </source>
</evidence>
<reference evidence="2" key="1">
    <citation type="journal article" date="2021" name="Nat. Commun.">
        <title>Genetic determinants of endophytism in the Arabidopsis root mycobiome.</title>
        <authorList>
            <person name="Mesny F."/>
            <person name="Miyauchi S."/>
            <person name="Thiergart T."/>
            <person name="Pickel B."/>
            <person name="Atanasova L."/>
            <person name="Karlsson M."/>
            <person name="Huettel B."/>
            <person name="Barry K.W."/>
            <person name="Haridas S."/>
            <person name="Chen C."/>
            <person name="Bauer D."/>
            <person name="Andreopoulos W."/>
            <person name="Pangilinan J."/>
            <person name="LaButti K."/>
            <person name="Riley R."/>
            <person name="Lipzen A."/>
            <person name="Clum A."/>
            <person name="Drula E."/>
            <person name="Henrissat B."/>
            <person name="Kohler A."/>
            <person name="Grigoriev I.V."/>
            <person name="Martin F.M."/>
            <person name="Hacquard S."/>
        </authorList>
    </citation>
    <scope>NUCLEOTIDE SEQUENCE</scope>
    <source>
        <strain evidence="2">MPI-CAGE-CH-0243</strain>
    </source>
</reference>
<protein>
    <submittedName>
        <fullName evidence="2">Uncharacterized protein</fullName>
    </submittedName>
</protein>